<evidence type="ECO:0000313" key="2">
    <source>
        <dbReference type="Proteomes" id="UP000219914"/>
    </source>
</evidence>
<gene>
    <name evidence="1" type="ORF">CO674_34975</name>
</gene>
<proteinExistence type="predicted"/>
<comment type="caution">
    <text evidence="1">The sequence shown here is derived from an EMBL/GenBank/DDBJ whole genome shotgun (WGS) entry which is preliminary data.</text>
</comment>
<dbReference type="Proteomes" id="UP000219914">
    <property type="component" value="Unassembled WGS sequence"/>
</dbReference>
<organism evidence="1 2">
    <name type="scientific">Rhizobium hidalgonense</name>
    <dbReference type="NCBI Taxonomy" id="1538159"/>
    <lineage>
        <taxon>Bacteria</taxon>
        <taxon>Pseudomonadati</taxon>
        <taxon>Pseudomonadota</taxon>
        <taxon>Alphaproteobacteria</taxon>
        <taxon>Hyphomicrobiales</taxon>
        <taxon>Rhizobiaceae</taxon>
        <taxon>Rhizobium/Agrobacterium group</taxon>
        <taxon>Rhizobium</taxon>
    </lineage>
</organism>
<dbReference type="EMBL" id="NWSY01000069">
    <property type="protein sequence ID" value="PDT19102.1"/>
    <property type="molecule type" value="Genomic_DNA"/>
</dbReference>
<sequence>MRRCDQVRRHAHPRRFDEFIAAFNPTPFDFAGENNRSPGTAIAQFANDIIAGEYTAAAYAGVSVSRYRGRSLRPLKQEILRAVARLRRNPDWSLAVLVPANVLAVSVLNETSCRPSAPCSSKLSAISPPKTLACRFEQAAPPAEAAIVYPCPFNVQRPYRCSG</sequence>
<accession>A0ABX4JGC6</accession>
<evidence type="ECO:0000313" key="1">
    <source>
        <dbReference type="EMBL" id="PDT19102.1"/>
    </source>
</evidence>
<name>A0ABX4JGC6_9HYPH</name>
<reference evidence="1 2" key="1">
    <citation type="submission" date="2017-09" db="EMBL/GenBank/DDBJ databases">
        <title>Comparative genomics of rhizobia isolated from Phaseolus vulgaris in China.</title>
        <authorList>
            <person name="Tong W."/>
        </authorList>
    </citation>
    <scope>NUCLEOTIDE SEQUENCE [LARGE SCALE GENOMIC DNA]</scope>
    <source>
        <strain evidence="1 2">FH14</strain>
    </source>
</reference>
<keyword evidence="2" id="KW-1185">Reference proteome</keyword>
<protein>
    <submittedName>
        <fullName evidence="1">Uncharacterized protein</fullName>
    </submittedName>
</protein>